<evidence type="ECO:0000313" key="2">
    <source>
        <dbReference type="Proteomes" id="UP000738349"/>
    </source>
</evidence>
<dbReference type="Proteomes" id="UP000738349">
    <property type="component" value="Unassembled WGS sequence"/>
</dbReference>
<evidence type="ECO:0000313" key="1">
    <source>
        <dbReference type="EMBL" id="KAH7125826.1"/>
    </source>
</evidence>
<dbReference type="AlphaFoldDB" id="A0A9P9DV55"/>
<comment type="caution">
    <text evidence="1">The sequence shown here is derived from an EMBL/GenBank/DDBJ whole genome shotgun (WGS) entry which is preliminary data.</text>
</comment>
<accession>A0A9P9DV55</accession>
<sequence>MGGWHVYCALCGGPLGPVYWEPEEEDQYDPSVLENVDDPELRWLRDIRIIGEDPESNSVCKVWISGPAFSLEYGVMSYQPADPIDPVMPTGGSINVYTSDGGDSWSAPFHTCCREVLCRYMSIPVSSLDKQVLYETLKSMSEDEQCGRRLDIDYGDISKAMDQYWSTPRDTEHYVFNPIEVKGLGEFLRNLPQKTMSIEVRTYSLEGDPFARLPPDVLLLIVAQFKKIPTILKLRRASPAFANIELSNNFWRTRLLNDMPWLWDLPSPMTAQQRNETDWQLVYRKLHWGSRPMSATKNKIHGLCNRKRIWEQMCPDFAEAYLEMEARLEKLGAATPMALKGAFKQDETQLIRPEPTETEQVTCSLIERFSDLYSATPSILVGWDENRQLVDIRIAKEHDAERVETATPSLASTDTVNIPLDDWLTGFIITSRALDEGEPSETRHIVGLEVLFAKRRPVQLGLDDGDKRLIYVTQGRFIVGLDIHRSSTGVLSTFNFVEQPLAHADGSLRVADTRRGNYNLHVAAYLWRQELPQPAFRISGQVPDYWSSRGEIEVFPMDTLMFGTSEDELSDLTSVSVDIRLGGFEIGYSDRPNRAIGPRLQAIKTLEIDGRGGERVGFVSACVKQGEELASLQLVTNRGRLLSVGESAVIQTTWLALLDANTRLTPCGLYASWRGGKSQRYLAHVGAIGSAHAGPFNERLPRFLHDSHGWLWEPTKLPPTLEETGTIWGGCAVPDSPEWPPEEATIVFVPPKACTVSWLDCSRPLSEVRVSLTHSTRGIVPQVPICAITMRYADGSQKTVGPSRFSAQPTCSWCTPESSIEEEVRAVPHYRHESWHLGGQKLTSVRTWRPHGTSMAAIQLVAEGQVESPIWRHWGYDLRNSQVGELHFAGHEGGDAVGLKFFFQNNGITSRRDTIIAGIQAVKSITD</sequence>
<keyword evidence="2" id="KW-1185">Reference proteome</keyword>
<protein>
    <recommendedName>
        <fullName evidence="3">F-box domain-containing protein</fullName>
    </recommendedName>
</protein>
<dbReference type="EMBL" id="JAGMUV010000020">
    <property type="protein sequence ID" value="KAH7125826.1"/>
    <property type="molecule type" value="Genomic_DNA"/>
</dbReference>
<evidence type="ECO:0008006" key="3">
    <source>
        <dbReference type="Google" id="ProtNLM"/>
    </source>
</evidence>
<gene>
    <name evidence="1" type="ORF">EDB81DRAFT_810021</name>
</gene>
<dbReference type="InterPro" id="IPR036047">
    <property type="entry name" value="F-box-like_dom_sf"/>
</dbReference>
<dbReference type="OrthoDB" id="9984533at2759"/>
<proteinExistence type="predicted"/>
<dbReference type="SUPFAM" id="SSF81383">
    <property type="entry name" value="F-box domain"/>
    <property type="match status" value="1"/>
</dbReference>
<name>A0A9P9DV55_9HYPO</name>
<reference evidence="1" key="1">
    <citation type="journal article" date="2021" name="Nat. Commun.">
        <title>Genetic determinants of endophytism in the Arabidopsis root mycobiome.</title>
        <authorList>
            <person name="Mesny F."/>
            <person name="Miyauchi S."/>
            <person name="Thiergart T."/>
            <person name="Pickel B."/>
            <person name="Atanasova L."/>
            <person name="Karlsson M."/>
            <person name="Huettel B."/>
            <person name="Barry K.W."/>
            <person name="Haridas S."/>
            <person name="Chen C."/>
            <person name="Bauer D."/>
            <person name="Andreopoulos W."/>
            <person name="Pangilinan J."/>
            <person name="LaButti K."/>
            <person name="Riley R."/>
            <person name="Lipzen A."/>
            <person name="Clum A."/>
            <person name="Drula E."/>
            <person name="Henrissat B."/>
            <person name="Kohler A."/>
            <person name="Grigoriev I.V."/>
            <person name="Martin F.M."/>
            <person name="Hacquard S."/>
        </authorList>
    </citation>
    <scope>NUCLEOTIDE SEQUENCE</scope>
    <source>
        <strain evidence="1">MPI-CAGE-AT-0147</strain>
    </source>
</reference>
<organism evidence="1 2">
    <name type="scientific">Dactylonectria macrodidyma</name>
    <dbReference type="NCBI Taxonomy" id="307937"/>
    <lineage>
        <taxon>Eukaryota</taxon>
        <taxon>Fungi</taxon>
        <taxon>Dikarya</taxon>
        <taxon>Ascomycota</taxon>
        <taxon>Pezizomycotina</taxon>
        <taxon>Sordariomycetes</taxon>
        <taxon>Hypocreomycetidae</taxon>
        <taxon>Hypocreales</taxon>
        <taxon>Nectriaceae</taxon>
        <taxon>Dactylonectria</taxon>
    </lineage>
</organism>